<feature type="transmembrane region" description="Helical" evidence="2">
    <location>
        <begin position="325"/>
        <end position="346"/>
    </location>
</feature>
<feature type="transmembrane region" description="Helical" evidence="2">
    <location>
        <begin position="553"/>
        <end position="573"/>
    </location>
</feature>
<evidence type="ECO:0000256" key="2">
    <source>
        <dbReference type="SAM" id="Phobius"/>
    </source>
</evidence>
<keyword evidence="4" id="KW-1185">Reference proteome</keyword>
<feature type="compositionally biased region" description="Low complexity" evidence="1">
    <location>
        <begin position="26"/>
        <end position="36"/>
    </location>
</feature>
<feature type="compositionally biased region" description="Basic and acidic residues" evidence="1">
    <location>
        <begin position="1"/>
        <end position="16"/>
    </location>
</feature>
<evidence type="ECO:0000256" key="1">
    <source>
        <dbReference type="SAM" id="MobiDB-lite"/>
    </source>
</evidence>
<gene>
    <name evidence="3" type="ORF">DB88DRAFT_508493</name>
</gene>
<feature type="transmembrane region" description="Helical" evidence="2">
    <location>
        <begin position="191"/>
        <end position="213"/>
    </location>
</feature>
<feature type="transmembrane region" description="Helical" evidence="2">
    <location>
        <begin position="220"/>
        <end position="243"/>
    </location>
</feature>
<dbReference type="Pfam" id="PF06772">
    <property type="entry name" value="LtrA"/>
    <property type="match status" value="1"/>
</dbReference>
<dbReference type="PANTHER" id="PTHR42101:SF1">
    <property type="entry name" value="LOW TEMPERATURE REQUIREMENT A"/>
    <property type="match status" value="1"/>
</dbReference>
<sequence>MSRRSISDFRRSELETHTLNSWDKQPASNPSNSSSAGEGKTPPPKGRHKKRWPKVPFLRRPLSGDGRPWLQHRQEASPWVNLFSDLAVASVLSAFGNDHDITEPKDIPDYLSYFVIIQWIWATQTLYDVRFQAEDVVHRIYKAAQIYVYVYIGAASGNWELAKLRDPDSFPETKLNDYEVRVLASESYTTVLIAFLLSRVLLITQYAICAILGRKAKRKIAFQISSIAVLAVSTVLIIVSLALPPDSQVLVGAKIFLLYLSIGFEMLMIAIQLHKRFDHYISISAIAERYGALTLVILGETGFNSLTKAFNRAISGLNDNSQASYAQVFLAIGIMVLLYLFLYSWFKPEEEVTERRALAWQAIHLPLHLAIILLLSAMVNTVVTISFAHGLDKVVSAYVDVLTTVQEGTPLTEKQISRADHYLSRLDLKPDWTTEALYLTSLVNSTEVDGDIVASQYLGQIFEKTTLLYGLKLDDEANEALSSLNSLNTTYATDNATRAAIEKHAAGDLAVLLASPISNALSGTLWLFPCAGFVLIMAAMRSFLWYRLAGIDHYLIHGGMIVFGVILGLLGLLDIGNTSVSIDPDTEDVLSSNVAPMYSVVVGSETPLVVVLIVYCFAYFGAVVAGAWFRRRERLQKRRAAKRDSSGEKQS</sequence>
<feature type="transmembrane region" description="Helical" evidence="2">
    <location>
        <begin position="280"/>
        <end position="298"/>
    </location>
</feature>
<dbReference type="InterPro" id="IPR010640">
    <property type="entry name" value="Low_temperature_requirement_A"/>
</dbReference>
<evidence type="ECO:0000313" key="4">
    <source>
        <dbReference type="Proteomes" id="UP001182556"/>
    </source>
</evidence>
<feature type="transmembrane region" description="Helical" evidence="2">
    <location>
        <begin position="608"/>
        <end position="629"/>
    </location>
</feature>
<feature type="transmembrane region" description="Helical" evidence="2">
    <location>
        <begin position="255"/>
        <end position="273"/>
    </location>
</feature>
<organism evidence="3 4">
    <name type="scientific">Papiliotrema laurentii</name>
    <name type="common">Cryptococcus laurentii</name>
    <dbReference type="NCBI Taxonomy" id="5418"/>
    <lineage>
        <taxon>Eukaryota</taxon>
        <taxon>Fungi</taxon>
        <taxon>Dikarya</taxon>
        <taxon>Basidiomycota</taxon>
        <taxon>Agaricomycotina</taxon>
        <taxon>Tremellomycetes</taxon>
        <taxon>Tremellales</taxon>
        <taxon>Rhynchogastremaceae</taxon>
        <taxon>Papiliotrema</taxon>
    </lineage>
</organism>
<dbReference type="Proteomes" id="UP001182556">
    <property type="component" value="Unassembled WGS sequence"/>
</dbReference>
<keyword evidence="2" id="KW-1133">Transmembrane helix</keyword>
<keyword evidence="2" id="KW-0472">Membrane</keyword>
<proteinExistence type="predicted"/>
<reference evidence="3" key="1">
    <citation type="submission" date="2023-02" db="EMBL/GenBank/DDBJ databases">
        <title>Identification and recombinant expression of a fungal hydrolase from Papiliotrema laurentii that hydrolyzes apple cutin and clears colloidal polyester polyurethane.</title>
        <authorList>
            <consortium name="DOE Joint Genome Institute"/>
            <person name="Roman V.A."/>
            <person name="Bojanowski C."/>
            <person name="Crable B.R."/>
            <person name="Wagner D.N."/>
            <person name="Hung C.S."/>
            <person name="Nadeau L.J."/>
            <person name="Schratz L."/>
            <person name="Haridas S."/>
            <person name="Pangilinan J."/>
            <person name="Lipzen A."/>
            <person name="Na H."/>
            <person name="Yan M."/>
            <person name="Ng V."/>
            <person name="Grigoriev I.V."/>
            <person name="Spatafora J.W."/>
            <person name="Barlow D."/>
            <person name="Biffinger J."/>
            <person name="Kelley-Loughnane N."/>
            <person name="Varaljay V.A."/>
            <person name="Crookes-Goodson W.J."/>
        </authorList>
    </citation>
    <scope>NUCLEOTIDE SEQUENCE</scope>
    <source>
        <strain evidence="3">5307AH</strain>
    </source>
</reference>
<name>A0AAD9FUJ8_PAPLA</name>
<dbReference type="AlphaFoldDB" id="A0AAD9FUJ8"/>
<keyword evidence="2" id="KW-0812">Transmembrane</keyword>
<protein>
    <submittedName>
        <fullName evidence="3">Uncharacterized protein</fullName>
    </submittedName>
</protein>
<feature type="transmembrane region" description="Helical" evidence="2">
    <location>
        <begin position="525"/>
        <end position="546"/>
    </location>
</feature>
<evidence type="ECO:0000313" key="3">
    <source>
        <dbReference type="EMBL" id="KAK1926396.1"/>
    </source>
</evidence>
<feature type="transmembrane region" description="Helical" evidence="2">
    <location>
        <begin position="367"/>
        <end position="388"/>
    </location>
</feature>
<comment type="caution">
    <text evidence="3">The sequence shown here is derived from an EMBL/GenBank/DDBJ whole genome shotgun (WGS) entry which is preliminary data.</text>
</comment>
<accession>A0AAD9FUJ8</accession>
<dbReference type="PANTHER" id="PTHR42101">
    <property type="entry name" value="CHROMOSOME 16, WHOLE GENOME SHOTGUN SEQUENCE"/>
    <property type="match status" value="1"/>
</dbReference>
<feature type="region of interest" description="Disordered" evidence="1">
    <location>
        <begin position="1"/>
        <end position="51"/>
    </location>
</feature>
<dbReference type="EMBL" id="JAODAN010000002">
    <property type="protein sequence ID" value="KAK1926396.1"/>
    <property type="molecule type" value="Genomic_DNA"/>
</dbReference>